<feature type="non-terminal residue" evidence="1">
    <location>
        <position position="106"/>
    </location>
</feature>
<accession>A0A383D1K5</accession>
<sequence length="106" mass="12071">MLDQDQINAFKDQGHLILPGFVEADMVRQWQEQFWQHLDCSIDEPDKWPDRVEGFQPDPVFGDLPELQGIVKQVGGGHFSGGGCGVLVRWPQKQEQWSMPESGHLD</sequence>
<dbReference type="SUPFAM" id="SSF51197">
    <property type="entry name" value="Clavaminate synthase-like"/>
    <property type="match status" value="1"/>
</dbReference>
<reference evidence="1" key="1">
    <citation type="submission" date="2018-05" db="EMBL/GenBank/DDBJ databases">
        <authorList>
            <person name="Lanie J.A."/>
            <person name="Ng W.-L."/>
            <person name="Kazmierczak K.M."/>
            <person name="Andrzejewski T.M."/>
            <person name="Davidsen T.M."/>
            <person name="Wayne K.J."/>
            <person name="Tettelin H."/>
            <person name="Glass J.I."/>
            <person name="Rusch D."/>
            <person name="Podicherti R."/>
            <person name="Tsui H.-C.T."/>
            <person name="Winkler M.E."/>
        </authorList>
    </citation>
    <scope>NUCLEOTIDE SEQUENCE</scope>
</reference>
<dbReference type="AlphaFoldDB" id="A0A383D1K5"/>
<dbReference type="EMBL" id="UINC01213387">
    <property type="protein sequence ID" value="SVE38135.1"/>
    <property type="molecule type" value="Genomic_DNA"/>
</dbReference>
<name>A0A383D1K5_9ZZZZ</name>
<gene>
    <name evidence="1" type="ORF">METZ01_LOCUS490989</name>
</gene>
<evidence type="ECO:0008006" key="2">
    <source>
        <dbReference type="Google" id="ProtNLM"/>
    </source>
</evidence>
<proteinExistence type="predicted"/>
<organism evidence="1">
    <name type="scientific">marine metagenome</name>
    <dbReference type="NCBI Taxonomy" id="408172"/>
    <lineage>
        <taxon>unclassified sequences</taxon>
        <taxon>metagenomes</taxon>
        <taxon>ecological metagenomes</taxon>
    </lineage>
</organism>
<protein>
    <recommendedName>
        <fullName evidence="2">Phytanoyl-CoA dioxygenase</fullName>
    </recommendedName>
</protein>
<evidence type="ECO:0000313" key="1">
    <source>
        <dbReference type="EMBL" id="SVE38135.1"/>
    </source>
</evidence>
<dbReference type="Gene3D" id="2.60.120.620">
    <property type="entry name" value="q2cbj1_9rhob like domain"/>
    <property type="match status" value="1"/>
</dbReference>